<protein>
    <submittedName>
        <fullName evidence="4">Ribosomal-protein-alanine acetyltransferase</fullName>
    </submittedName>
</protein>
<dbReference type="InterPro" id="IPR000182">
    <property type="entry name" value="GNAT_dom"/>
</dbReference>
<dbReference type="AlphaFoldDB" id="A0A2X4U987"/>
<organism evidence="4 5">
    <name type="scientific">Serratia plymuthica</name>
    <dbReference type="NCBI Taxonomy" id="82996"/>
    <lineage>
        <taxon>Bacteria</taxon>
        <taxon>Pseudomonadati</taxon>
        <taxon>Pseudomonadota</taxon>
        <taxon>Gammaproteobacteria</taxon>
        <taxon>Enterobacterales</taxon>
        <taxon>Yersiniaceae</taxon>
        <taxon>Serratia</taxon>
    </lineage>
</organism>
<keyword evidence="2" id="KW-0012">Acyltransferase</keyword>
<keyword evidence="1 4" id="KW-0808">Transferase</keyword>
<proteinExistence type="predicted"/>
<dbReference type="InterPro" id="IPR050832">
    <property type="entry name" value="Bact_Acetyltransf"/>
</dbReference>
<dbReference type="Pfam" id="PF00583">
    <property type="entry name" value="Acetyltransf_1"/>
    <property type="match status" value="1"/>
</dbReference>
<dbReference type="CDD" id="cd04301">
    <property type="entry name" value="NAT_SF"/>
    <property type="match status" value="1"/>
</dbReference>
<evidence type="ECO:0000256" key="2">
    <source>
        <dbReference type="ARBA" id="ARBA00023315"/>
    </source>
</evidence>
<dbReference type="PANTHER" id="PTHR43877:SF2">
    <property type="entry name" value="AMINOALKYLPHOSPHONATE N-ACETYLTRANSFERASE-RELATED"/>
    <property type="match status" value="1"/>
</dbReference>
<evidence type="ECO:0000259" key="3">
    <source>
        <dbReference type="PROSITE" id="PS51186"/>
    </source>
</evidence>
<gene>
    <name evidence="4" type="ORF">NCTC12961_01837</name>
</gene>
<evidence type="ECO:0000313" key="4">
    <source>
        <dbReference type="EMBL" id="SQI35501.1"/>
    </source>
</evidence>
<feature type="domain" description="N-acetyltransferase" evidence="3">
    <location>
        <begin position="3"/>
        <end position="150"/>
    </location>
</feature>
<dbReference type="SUPFAM" id="SSF55729">
    <property type="entry name" value="Acyl-CoA N-acyltransferases (Nat)"/>
    <property type="match status" value="1"/>
</dbReference>
<dbReference type="STRING" id="82996.ADP72_03465"/>
<dbReference type="PANTHER" id="PTHR43877">
    <property type="entry name" value="AMINOALKYLPHOSPHONATE N-ACETYLTRANSFERASE-RELATED-RELATED"/>
    <property type="match status" value="1"/>
</dbReference>
<dbReference type="PROSITE" id="PS51186">
    <property type="entry name" value="GNAT"/>
    <property type="match status" value="1"/>
</dbReference>
<sequence>MTLSIVPAEADSPEALALMAELSARLVEITGDSGSASFDVSEMRAANACFLLARNAAGVAVGCGAFRWLAPGIAEVKRMYMREAGAGTGGRLLRELERQARQRGYRQLWLETRRVNQRAVRFYLAQGYQLRENYGRYRGNPLAVCFEKTL</sequence>
<accession>A0A2X4U987</accession>
<evidence type="ECO:0000256" key="1">
    <source>
        <dbReference type="ARBA" id="ARBA00022679"/>
    </source>
</evidence>
<reference evidence="4 5" key="1">
    <citation type="submission" date="2018-06" db="EMBL/GenBank/DDBJ databases">
        <authorList>
            <consortium name="Pathogen Informatics"/>
            <person name="Doyle S."/>
        </authorList>
    </citation>
    <scope>NUCLEOTIDE SEQUENCE [LARGE SCALE GENOMIC DNA]</scope>
    <source>
        <strain evidence="4 5">NCTC12961</strain>
    </source>
</reference>
<dbReference type="InterPro" id="IPR016181">
    <property type="entry name" value="Acyl_CoA_acyltransferase"/>
</dbReference>
<name>A0A2X4U987_SERPL</name>
<dbReference type="GO" id="GO:0016747">
    <property type="term" value="F:acyltransferase activity, transferring groups other than amino-acyl groups"/>
    <property type="evidence" value="ECO:0007669"/>
    <property type="project" value="InterPro"/>
</dbReference>
<evidence type="ECO:0000313" key="5">
    <source>
        <dbReference type="Proteomes" id="UP000248897"/>
    </source>
</evidence>
<dbReference type="Proteomes" id="UP000248897">
    <property type="component" value="Chromosome 1"/>
</dbReference>
<dbReference type="Gene3D" id="3.40.630.30">
    <property type="match status" value="1"/>
</dbReference>
<dbReference type="EMBL" id="LS483469">
    <property type="protein sequence ID" value="SQI35501.1"/>
    <property type="molecule type" value="Genomic_DNA"/>
</dbReference>